<keyword evidence="3" id="KW-1185">Reference proteome</keyword>
<proteinExistence type="predicted"/>
<accession>A0AAV7FZ63</accession>
<gene>
    <name evidence="2" type="ORF">IEQ34_022906</name>
</gene>
<evidence type="ECO:0000313" key="2">
    <source>
        <dbReference type="EMBL" id="KAH0449106.1"/>
    </source>
</evidence>
<evidence type="ECO:0000313" key="3">
    <source>
        <dbReference type="Proteomes" id="UP000775213"/>
    </source>
</evidence>
<feature type="region of interest" description="Disordered" evidence="1">
    <location>
        <begin position="1"/>
        <end position="24"/>
    </location>
</feature>
<comment type="caution">
    <text evidence="2">The sequence shown here is derived from an EMBL/GenBank/DDBJ whole genome shotgun (WGS) entry which is preliminary data.</text>
</comment>
<reference evidence="2 3" key="1">
    <citation type="journal article" date="2021" name="Hortic Res">
        <title>Chromosome-scale assembly of the Dendrobium chrysotoxum genome enhances the understanding of orchid evolution.</title>
        <authorList>
            <person name="Zhang Y."/>
            <person name="Zhang G.Q."/>
            <person name="Zhang D."/>
            <person name="Liu X.D."/>
            <person name="Xu X.Y."/>
            <person name="Sun W.H."/>
            <person name="Yu X."/>
            <person name="Zhu X."/>
            <person name="Wang Z.W."/>
            <person name="Zhao X."/>
            <person name="Zhong W.Y."/>
            <person name="Chen H."/>
            <person name="Yin W.L."/>
            <person name="Huang T."/>
            <person name="Niu S.C."/>
            <person name="Liu Z.J."/>
        </authorList>
    </citation>
    <scope>NUCLEOTIDE SEQUENCE [LARGE SCALE GENOMIC DNA]</scope>
    <source>
        <strain evidence="2">Lindl</strain>
    </source>
</reference>
<dbReference type="Proteomes" id="UP000775213">
    <property type="component" value="Unassembled WGS sequence"/>
</dbReference>
<dbReference type="AlphaFoldDB" id="A0AAV7FZ63"/>
<evidence type="ECO:0000256" key="1">
    <source>
        <dbReference type="SAM" id="MobiDB-lite"/>
    </source>
</evidence>
<dbReference type="EMBL" id="JAGFBR010000019">
    <property type="protein sequence ID" value="KAH0449106.1"/>
    <property type="molecule type" value="Genomic_DNA"/>
</dbReference>
<organism evidence="2 3">
    <name type="scientific">Dendrobium chrysotoxum</name>
    <name type="common">Orchid</name>
    <dbReference type="NCBI Taxonomy" id="161865"/>
    <lineage>
        <taxon>Eukaryota</taxon>
        <taxon>Viridiplantae</taxon>
        <taxon>Streptophyta</taxon>
        <taxon>Embryophyta</taxon>
        <taxon>Tracheophyta</taxon>
        <taxon>Spermatophyta</taxon>
        <taxon>Magnoliopsida</taxon>
        <taxon>Liliopsida</taxon>
        <taxon>Asparagales</taxon>
        <taxon>Orchidaceae</taxon>
        <taxon>Epidendroideae</taxon>
        <taxon>Malaxideae</taxon>
        <taxon>Dendrobiinae</taxon>
        <taxon>Dendrobium</taxon>
    </lineage>
</organism>
<sequence>MAWTKSRGREHLQLSRKRKTERGGGRLVCEGMNREEAASRPPLLAIRVKLIARGLSVFGSSRQNYVRVRPC</sequence>
<name>A0AAV7FZ63_DENCH</name>
<protein>
    <submittedName>
        <fullName evidence="2">Uncharacterized protein</fullName>
    </submittedName>
</protein>